<dbReference type="RefSeq" id="WP_011994687.1">
    <property type="nucleotide sequence ID" value="NC_009718.1"/>
</dbReference>
<evidence type="ECO:0000313" key="4">
    <source>
        <dbReference type="EMBL" id="ABS61382.1"/>
    </source>
</evidence>
<evidence type="ECO:0000256" key="1">
    <source>
        <dbReference type="SAM" id="Coils"/>
    </source>
</evidence>
<evidence type="ECO:0000313" key="5">
    <source>
        <dbReference type="Proteomes" id="UP000002415"/>
    </source>
</evidence>
<feature type="compositionally biased region" description="Basic and acidic residues" evidence="2">
    <location>
        <begin position="821"/>
        <end position="832"/>
    </location>
</feature>
<feature type="region of interest" description="Disordered" evidence="2">
    <location>
        <begin position="216"/>
        <end position="255"/>
    </location>
</feature>
<dbReference type="InterPro" id="IPR021136">
    <property type="entry name" value="Flagellar_hook_control-like_C"/>
</dbReference>
<feature type="compositionally biased region" description="Basic and acidic residues" evidence="2">
    <location>
        <begin position="801"/>
        <end position="814"/>
    </location>
</feature>
<dbReference type="KEGG" id="fno:Fnod_1539"/>
<gene>
    <name evidence="4" type="ordered locus">Fnod_1539</name>
</gene>
<accession>A7HN99</accession>
<protein>
    <submittedName>
        <fullName evidence="4">Flagellar hook-length control protein</fullName>
    </submittedName>
</protein>
<dbReference type="Gene3D" id="3.30.750.140">
    <property type="match status" value="1"/>
</dbReference>
<dbReference type="PANTHER" id="PTHR37533:SF2">
    <property type="entry name" value="FLAGELLAR HOOK-LENGTH CONTROL PROTEIN"/>
    <property type="match status" value="1"/>
</dbReference>
<dbReference type="InterPro" id="IPR038610">
    <property type="entry name" value="FliK-like_C_sf"/>
</dbReference>
<name>A7HN99_FERNB</name>
<feature type="region of interest" description="Disordered" evidence="2">
    <location>
        <begin position="801"/>
        <end position="846"/>
    </location>
</feature>
<dbReference type="OrthoDB" id="38566at2"/>
<dbReference type="CDD" id="cd17470">
    <property type="entry name" value="T3SS_Flik_C"/>
    <property type="match status" value="1"/>
</dbReference>
<dbReference type="PANTHER" id="PTHR37533">
    <property type="entry name" value="FLAGELLAR HOOK-LENGTH CONTROL PROTEIN"/>
    <property type="match status" value="1"/>
</dbReference>
<feature type="compositionally biased region" description="Polar residues" evidence="2">
    <location>
        <begin position="307"/>
        <end position="322"/>
    </location>
</feature>
<keyword evidence="1" id="KW-0175">Coiled coil</keyword>
<feature type="compositionally biased region" description="Polar residues" evidence="2">
    <location>
        <begin position="218"/>
        <end position="228"/>
    </location>
</feature>
<feature type="region of interest" description="Disordered" evidence="2">
    <location>
        <begin position="600"/>
        <end position="627"/>
    </location>
</feature>
<evidence type="ECO:0000256" key="2">
    <source>
        <dbReference type="SAM" id="MobiDB-lite"/>
    </source>
</evidence>
<evidence type="ECO:0000259" key="3">
    <source>
        <dbReference type="Pfam" id="PF02120"/>
    </source>
</evidence>
<dbReference type="Pfam" id="PF02120">
    <property type="entry name" value="Flg_hook"/>
    <property type="match status" value="1"/>
</dbReference>
<feature type="coiled-coil region" evidence="1">
    <location>
        <begin position="145"/>
        <end position="179"/>
    </location>
</feature>
<dbReference type="EMBL" id="CP000771">
    <property type="protein sequence ID" value="ABS61382.1"/>
    <property type="molecule type" value="Genomic_DNA"/>
</dbReference>
<dbReference type="AlphaFoldDB" id="A7HN99"/>
<dbReference type="InterPro" id="IPR052563">
    <property type="entry name" value="FliK"/>
</dbReference>
<feature type="region of interest" description="Disordered" evidence="2">
    <location>
        <begin position="287"/>
        <end position="324"/>
    </location>
</feature>
<reference evidence="4 5" key="1">
    <citation type="submission" date="2007-07" db="EMBL/GenBank/DDBJ databases">
        <title>Complete sequence of Fervidobacterium nodosum Rt17-B1.</title>
        <authorList>
            <consortium name="US DOE Joint Genome Institute"/>
            <person name="Copeland A."/>
            <person name="Lucas S."/>
            <person name="Lapidus A."/>
            <person name="Barry K."/>
            <person name="Glavina del Rio T."/>
            <person name="Dalin E."/>
            <person name="Tice H."/>
            <person name="Pitluck S."/>
            <person name="Saunders E."/>
            <person name="Brettin T."/>
            <person name="Bruce D."/>
            <person name="Detter J.C."/>
            <person name="Han C."/>
            <person name="Schmutz J."/>
            <person name="Larimer F."/>
            <person name="Land M."/>
            <person name="Hauser L."/>
            <person name="Kyrpides N."/>
            <person name="Mikhailova N."/>
            <person name="Nelson K."/>
            <person name="Gogarten J.P."/>
            <person name="Noll K."/>
            <person name="Richardson P."/>
        </authorList>
    </citation>
    <scope>NUCLEOTIDE SEQUENCE [LARGE SCALE GENOMIC DNA]</scope>
    <source>
        <strain evidence="5">ATCC 35602 / DSM 5306 / Rt17-B1</strain>
    </source>
</reference>
<reference evidence="4 5" key="2">
    <citation type="journal article" date="2009" name="Proc. Natl. Acad. Sci. U.S.A.">
        <title>On the chimeric nature, thermophilic origin, and phylogenetic placement of the Thermotogales.</title>
        <authorList>
            <person name="Zhaxybayeva O."/>
            <person name="Swithers K.S."/>
            <person name="Lapierre P."/>
            <person name="Fournier G.P."/>
            <person name="Bickhart D.M."/>
            <person name="DeBoy R.T."/>
            <person name="Nelson K.E."/>
            <person name="Nesbo C.L."/>
            <person name="Doolittle W.F."/>
            <person name="Gogarten J.P."/>
            <person name="Noll K.M."/>
        </authorList>
    </citation>
    <scope>NUCLEOTIDE SEQUENCE [LARGE SCALE GENOMIC DNA]</scope>
    <source>
        <strain evidence="5">ATCC 35602 / DSM 5306 / Rt17-B1</strain>
    </source>
</reference>
<dbReference type="HOGENOM" id="CLU_336733_0_0_0"/>
<feature type="compositionally biased region" description="Polar residues" evidence="2">
    <location>
        <begin position="600"/>
        <end position="621"/>
    </location>
</feature>
<sequence length="846" mass="98622">MINIVNLTKLIQSQPPEVANEILKKLENQKEYGNKPFEEILKEIIEQLNSTKEETKKYQSVQQNIQANKLEKNSSEINKLQVDKAKNENEIDSIFENKNILKSNENSKEMENTTKETLEKNVITEKSEQMEPMKIYNEDKNEENSVEMEQQIKLTEKDIEFLNKELSKLQSETEKTDRKPILIASSERFEPKTQTNQSAIIQNDYNALTEKAEEKLQIPNQKQVSKINITPEKPEKVETQNVDKNPKKENGVMEKSNNKSVLDKNTDNFFVLDNQKYTKENMDKLVNRIPKSYGNNSETKNPKNETKNIQNNQVKVASNKNPQKNENLLEKSNENKNQEAYIQVNSSQDKLEKIHTNSPETLTKEKSKIIYKEDYIKQPNQKTTNENKKDYISQFSTSYITNISTSSNTQKDTIQNTKVGNININVNYQSQSSNGKKENYVKQNDLITSNNDIKNVLNEINNIVIAFNNLNMSSQTNQADQSNLKNKTILNYVANYVNEITKQEQKQQNSNILDLSVNTNIKPKNLAQNVQEKYEDNEIISDLSKSIIQLKAIVDIANLENLNIKNTKYTDSKSSFQTSVKTSDPTFIINPHSTIIKNSTDFSSGNLNNSKNSQINPYSDNSKNDFQNELRNNTYETSKNNLEVKSLKIEYNNKNQQKMESDIEKSNYEDRPKVSNKFIERLAEMTYRNLEQKNDVSSTTQTNRFELAERLQSSRNLEQIYEKIREFSLSNRIEERVQMKLLPENLGNLDIEMRKEGKQITLLFIAENEKAKDTIEKNIHILRDRLSNLDLEVKNVEIKTKEEEKYYEHERNDHQNSQQQRNEENQKRKYTYEEVIEDDDERKLDV</sequence>
<organism evidence="4 5">
    <name type="scientific">Fervidobacterium nodosum (strain ATCC 35602 / DSM 5306 / Rt17-B1)</name>
    <dbReference type="NCBI Taxonomy" id="381764"/>
    <lineage>
        <taxon>Bacteria</taxon>
        <taxon>Thermotogati</taxon>
        <taxon>Thermotogota</taxon>
        <taxon>Thermotogae</taxon>
        <taxon>Thermotogales</taxon>
        <taxon>Fervidobacteriaceae</taxon>
        <taxon>Fervidobacterium</taxon>
    </lineage>
</organism>
<feature type="coiled-coil region" evidence="1">
    <location>
        <begin position="41"/>
        <end position="97"/>
    </location>
</feature>
<keyword evidence="4" id="KW-0969">Cilium</keyword>
<keyword evidence="5" id="KW-1185">Reference proteome</keyword>
<proteinExistence type="predicted"/>
<dbReference type="eggNOG" id="COG3144">
    <property type="taxonomic scope" value="Bacteria"/>
</dbReference>
<keyword evidence="4" id="KW-0282">Flagellum</keyword>
<dbReference type="STRING" id="381764.Fnod_1539"/>
<dbReference type="Proteomes" id="UP000002415">
    <property type="component" value="Chromosome"/>
</dbReference>
<feature type="domain" description="Flagellar hook-length control protein-like C-terminal" evidence="3">
    <location>
        <begin position="734"/>
        <end position="803"/>
    </location>
</feature>
<keyword evidence="4" id="KW-0966">Cell projection</keyword>